<feature type="transmembrane region" description="Helical" evidence="1">
    <location>
        <begin position="12"/>
        <end position="31"/>
    </location>
</feature>
<name>A0A3B1DBU1_9ZZZZ</name>
<keyword evidence="1" id="KW-1133">Transmembrane helix</keyword>
<keyword evidence="1" id="KW-0472">Membrane</keyword>
<protein>
    <recommendedName>
        <fullName evidence="3">YtxH domain-containing protein</fullName>
    </recommendedName>
</protein>
<dbReference type="InterPro" id="IPR052928">
    <property type="entry name" value="Desiccation-related_membrane"/>
</dbReference>
<dbReference type="PANTHER" id="PTHR35792">
    <property type="entry name" value="GENERAL STRESS PROTEIN"/>
    <property type="match status" value="1"/>
</dbReference>
<evidence type="ECO:0000313" key="2">
    <source>
        <dbReference type="EMBL" id="VAX32340.1"/>
    </source>
</evidence>
<dbReference type="AlphaFoldDB" id="A0A3B1DBU1"/>
<dbReference type="Pfam" id="PF12732">
    <property type="entry name" value="YtxH"/>
    <property type="match status" value="1"/>
</dbReference>
<evidence type="ECO:0000256" key="1">
    <source>
        <dbReference type="SAM" id="Phobius"/>
    </source>
</evidence>
<evidence type="ECO:0008006" key="3">
    <source>
        <dbReference type="Google" id="ProtNLM"/>
    </source>
</evidence>
<keyword evidence="1" id="KW-0812">Transmembrane</keyword>
<dbReference type="EMBL" id="UOGH01000251">
    <property type="protein sequence ID" value="VAX32340.1"/>
    <property type="molecule type" value="Genomic_DNA"/>
</dbReference>
<dbReference type="InterPro" id="IPR024623">
    <property type="entry name" value="YtxH"/>
</dbReference>
<sequence length="110" mass="12002">MEDREGYGVGSMFFAFMLGSVVGAGMALILAPQSGTETRKRVRDLAEDVREKTSGIKEKVTMGVEQGKGAVSTTLEKSKEFIEEKKTALSSAIEAGKEAFEQEREKHKKA</sequence>
<reference evidence="2" key="1">
    <citation type="submission" date="2018-06" db="EMBL/GenBank/DDBJ databases">
        <authorList>
            <person name="Zhirakovskaya E."/>
        </authorList>
    </citation>
    <scope>NUCLEOTIDE SEQUENCE</scope>
</reference>
<gene>
    <name evidence="2" type="ORF">MNBD_NITROSPIRAE02-285</name>
</gene>
<organism evidence="2">
    <name type="scientific">hydrothermal vent metagenome</name>
    <dbReference type="NCBI Taxonomy" id="652676"/>
    <lineage>
        <taxon>unclassified sequences</taxon>
        <taxon>metagenomes</taxon>
        <taxon>ecological metagenomes</taxon>
    </lineage>
</organism>
<dbReference type="PANTHER" id="PTHR35792:SF2">
    <property type="entry name" value="GENERAL STRESS PROTEIN"/>
    <property type="match status" value="1"/>
</dbReference>
<proteinExistence type="predicted"/>
<accession>A0A3B1DBU1</accession>